<dbReference type="Proteomes" id="UP000235739">
    <property type="component" value="Unassembled WGS sequence"/>
</dbReference>
<dbReference type="InterPro" id="IPR009061">
    <property type="entry name" value="DNA-bd_dom_put_sf"/>
</dbReference>
<dbReference type="Gene3D" id="1.10.1660.10">
    <property type="match status" value="1"/>
</dbReference>
<reference evidence="3 4" key="1">
    <citation type="journal article" date="2017" name="Elife">
        <title>Extensive horizontal gene transfer in cheese-associated bacteria.</title>
        <authorList>
            <person name="Bonham K.S."/>
            <person name="Wolfe B.E."/>
            <person name="Dutton R.J."/>
        </authorList>
    </citation>
    <scope>NUCLEOTIDE SEQUENCE [LARGE SCALE GENOMIC DNA]</scope>
    <source>
        <strain evidence="3 4">JB182</strain>
    </source>
</reference>
<keyword evidence="1" id="KW-0238">DNA-binding</keyword>
<dbReference type="PANTHER" id="PTHR30204">
    <property type="entry name" value="REDOX-CYCLING DRUG-SENSING TRANSCRIPTIONAL ACTIVATOR SOXR"/>
    <property type="match status" value="1"/>
</dbReference>
<dbReference type="SUPFAM" id="SSF46955">
    <property type="entry name" value="Putative DNA-binding domain"/>
    <property type="match status" value="1"/>
</dbReference>
<dbReference type="Pfam" id="PF13411">
    <property type="entry name" value="MerR_1"/>
    <property type="match status" value="1"/>
</dbReference>
<accession>A0A2N7S1Z1</accession>
<dbReference type="SMART" id="SM00422">
    <property type="entry name" value="HTH_MERR"/>
    <property type="match status" value="1"/>
</dbReference>
<proteinExistence type="predicted"/>
<dbReference type="PROSITE" id="PS50937">
    <property type="entry name" value="HTH_MERR_2"/>
    <property type="match status" value="1"/>
</dbReference>
<dbReference type="AlphaFoldDB" id="A0A2N7S1Z1"/>
<comment type="caution">
    <text evidence="3">The sequence shown here is derived from an EMBL/GenBank/DDBJ whole genome shotgun (WGS) entry which is preliminary data.</text>
</comment>
<dbReference type="InterPro" id="IPR047057">
    <property type="entry name" value="MerR_fam"/>
</dbReference>
<dbReference type="EMBL" id="PNQX01000001">
    <property type="protein sequence ID" value="PMQ20172.1"/>
    <property type="molecule type" value="Genomic_DNA"/>
</dbReference>
<gene>
    <name evidence="3" type="ORF">CIK84_00655</name>
</gene>
<feature type="domain" description="HTH merR-type" evidence="2">
    <location>
        <begin position="9"/>
        <end position="77"/>
    </location>
</feature>
<evidence type="ECO:0000313" key="4">
    <source>
        <dbReference type="Proteomes" id="UP000235739"/>
    </source>
</evidence>
<evidence type="ECO:0000313" key="3">
    <source>
        <dbReference type="EMBL" id="PMQ20172.1"/>
    </source>
</evidence>
<dbReference type="GO" id="GO:0003700">
    <property type="term" value="F:DNA-binding transcription factor activity"/>
    <property type="evidence" value="ECO:0007669"/>
    <property type="project" value="InterPro"/>
</dbReference>
<name>A0A2N7S1Z1_9MICC</name>
<dbReference type="GO" id="GO:0003677">
    <property type="term" value="F:DNA binding"/>
    <property type="evidence" value="ECO:0007669"/>
    <property type="project" value="UniProtKB-KW"/>
</dbReference>
<evidence type="ECO:0000256" key="1">
    <source>
        <dbReference type="ARBA" id="ARBA00023125"/>
    </source>
</evidence>
<dbReference type="NCBIfam" id="NF047375">
    <property type="entry name" value="HeatShock_HspR"/>
    <property type="match status" value="1"/>
</dbReference>
<evidence type="ECO:0000259" key="2">
    <source>
        <dbReference type="PROSITE" id="PS50937"/>
    </source>
</evidence>
<dbReference type="RefSeq" id="WP_102597292.1">
    <property type="nucleotide sequence ID" value="NZ_JBQDIL010000004.1"/>
</dbReference>
<organism evidence="3 4">
    <name type="scientific">Glutamicibacter arilaitensis</name>
    <dbReference type="NCBI Taxonomy" id="256701"/>
    <lineage>
        <taxon>Bacteria</taxon>
        <taxon>Bacillati</taxon>
        <taxon>Actinomycetota</taxon>
        <taxon>Actinomycetes</taxon>
        <taxon>Micrococcales</taxon>
        <taxon>Micrococcaceae</taxon>
        <taxon>Glutamicibacter</taxon>
    </lineage>
</organism>
<dbReference type="InterPro" id="IPR000551">
    <property type="entry name" value="MerR-type_HTH_dom"/>
</dbReference>
<dbReference type="PANTHER" id="PTHR30204:SF58">
    <property type="entry name" value="HTH-TYPE TRANSCRIPTIONAL REGULATOR YFMP"/>
    <property type="match status" value="1"/>
</dbReference>
<sequence length="142" mass="16000">MYGEYLRPVFVISVAAQLADMHPQTLRQYDRIGLVSPSRQSGKQRRYSQRDVSLLRQVQSLSKEGVSLEGIKRILDLQDQVAFLQSEVDGLRQELSAVRQGQSRIFAAGTSGGDVVSLARGMRPERRQQSYTFFAARRAIGR</sequence>
<protein>
    <submittedName>
        <fullName evidence="3">Heat-shock protein</fullName>
    </submittedName>
</protein>